<sequence length="518" mass="59667">MEANSLNRSVRAGLTELPIELLADIANRLENSDIKNLRLACKLLARTSALRLSRVFLSANPLNVKVFRAIADHEVFRHGVIEVIYDDARLPRSAYEEASARRPDLLRCSESRQIGVQTDENWFNNERQQNMREIDRHEFHTAGQWDSPARTQQAAAEMPMQASWAYYQDLVRQQDEVIADNSDLEALRYGLRRFSSLQTVIVTPAAHGLLFSPLYKTPMIRAFPLGFNYPIPRGWPARHEGQSSFAAAAWVNEEDAVWAEKARAQWRGCQIVTRALAEERRHHHVSEFLIDSKQLLTGLNCRLFEQQCKAYDDIVSILEHPGLRRFELSLHIDGQQRLGWPAFRSGLLRHALAKAEDLEHFSLAADTDPDIVDGESPPSLETYLPLNRWPRLQHLRLWNLSVKKAEVISILTRIPPTLSTLELGHLIFSDNGDYRSLLYDMRLILRWHERGIRPRVKIALPRKPYYRDGQSVWIEEEVDEFLYGNGANPFDARLGLNRVQQGVGVLRDVFIEDYEKPW</sequence>
<protein>
    <recommendedName>
        <fullName evidence="1">F-box domain-containing protein</fullName>
    </recommendedName>
</protein>
<accession>G9P5Y9</accession>
<keyword evidence="3" id="KW-1185">Reference proteome</keyword>
<gene>
    <name evidence="2" type="ORF">TRIATDRAFT_295896</name>
</gene>
<dbReference type="OMA" id="LEEAIWI"/>
<organism evidence="2 3">
    <name type="scientific">Hypocrea atroviridis (strain ATCC 20476 / IMI 206040)</name>
    <name type="common">Trichoderma atroviride</name>
    <dbReference type="NCBI Taxonomy" id="452589"/>
    <lineage>
        <taxon>Eukaryota</taxon>
        <taxon>Fungi</taxon>
        <taxon>Dikarya</taxon>
        <taxon>Ascomycota</taxon>
        <taxon>Pezizomycotina</taxon>
        <taxon>Sordariomycetes</taxon>
        <taxon>Hypocreomycetidae</taxon>
        <taxon>Hypocreales</taxon>
        <taxon>Hypocreaceae</taxon>
        <taxon>Trichoderma</taxon>
    </lineage>
</organism>
<evidence type="ECO:0000259" key="1">
    <source>
        <dbReference type="PROSITE" id="PS50181"/>
    </source>
</evidence>
<dbReference type="InterPro" id="IPR001810">
    <property type="entry name" value="F-box_dom"/>
</dbReference>
<evidence type="ECO:0000313" key="3">
    <source>
        <dbReference type="Proteomes" id="UP000005426"/>
    </source>
</evidence>
<dbReference type="AlphaFoldDB" id="G9P5Y9"/>
<dbReference type="EMBL" id="ABDG02000027">
    <property type="protein sequence ID" value="EHK42212.1"/>
    <property type="molecule type" value="Genomic_DNA"/>
</dbReference>
<evidence type="ECO:0000313" key="2">
    <source>
        <dbReference type="EMBL" id="EHK42212.1"/>
    </source>
</evidence>
<dbReference type="eggNOG" id="ENOG502SJQV">
    <property type="taxonomic scope" value="Eukaryota"/>
</dbReference>
<dbReference type="HOGENOM" id="CLU_021598_2_0_1"/>
<comment type="caution">
    <text evidence="2">The sequence shown here is derived from an EMBL/GenBank/DDBJ whole genome shotgun (WGS) entry which is preliminary data.</text>
</comment>
<proteinExistence type="predicted"/>
<feature type="domain" description="F-box" evidence="1">
    <location>
        <begin position="11"/>
        <end position="59"/>
    </location>
</feature>
<dbReference type="Proteomes" id="UP000005426">
    <property type="component" value="Unassembled WGS sequence"/>
</dbReference>
<dbReference type="STRING" id="452589.G9P5Y9"/>
<name>G9P5Y9_HYPAI</name>
<dbReference type="PROSITE" id="PS50181">
    <property type="entry name" value="FBOX"/>
    <property type="match status" value="1"/>
</dbReference>
<dbReference type="OrthoDB" id="5422579at2759"/>
<reference evidence="2 3" key="1">
    <citation type="journal article" date="2011" name="Genome Biol.">
        <title>Comparative genome sequence analysis underscores mycoparasitism as the ancestral life style of Trichoderma.</title>
        <authorList>
            <person name="Kubicek C.P."/>
            <person name="Herrera-Estrella A."/>
            <person name="Seidl-Seiboth V."/>
            <person name="Martinez D.A."/>
            <person name="Druzhinina I.S."/>
            <person name="Thon M."/>
            <person name="Zeilinger S."/>
            <person name="Casas-Flores S."/>
            <person name="Horwitz B.A."/>
            <person name="Mukherjee P.K."/>
            <person name="Mukherjee M."/>
            <person name="Kredics L."/>
            <person name="Alcaraz L.D."/>
            <person name="Aerts A."/>
            <person name="Antal Z."/>
            <person name="Atanasova L."/>
            <person name="Cervantes-Badillo M.G."/>
            <person name="Challacombe J."/>
            <person name="Chertkov O."/>
            <person name="McCluskey K."/>
            <person name="Coulpier F."/>
            <person name="Deshpande N."/>
            <person name="von Doehren H."/>
            <person name="Ebbole D.J."/>
            <person name="Esquivel-Naranjo E.U."/>
            <person name="Fekete E."/>
            <person name="Flipphi M."/>
            <person name="Glaser F."/>
            <person name="Gomez-Rodriguez E.Y."/>
            <person name="Gruber S."/>
            <person name="Han C."/>
            <person name="Henrissat B."/>
            <person name="Hermosa R."/>
            <person name="Hernandez-Onate M."/>
            <person name="Karaffa L."/>
            <person name="Kosti I."/>
            <person name="Le Crom S."/>
            <person name="Lindquist E."/>
            <person name="Lucas S."/>
            <person name="Luebeck M."/>
            <person name="Luebeck P.S."/>
            <person name="Margeot A."/>
            <person name="Metz B."/>
            <person name="Misra M."/>
            <person name="Nevalainen H."/>
            <person name="Omann M."/>
            <person name="Packer N."/>
            <person name="Perrone G."/>
            <person name="Uresti-Rivera E.E."/>
            <person name="Salamov A."/>
            <person name="Schmoll M."/>
            <person name="Seiboth B."/>
            <person name="Shapiro H."/>
            <person name="Sukno S."/>
            <person name="Tamayo-Ramos J.A."/>
            <person name="Tisch D."/>
            <person name="Wiest A."/>
            <person name="Wilkinson H.H."/>
            <person name="Zhang M."/>
            <person name="Coutinho P.M."/>
            <person name="Kenerley C.M."/>
            <person name="Monte E."/>
            <person name="Baker S.E."/>
            <person name="Grigoriev I.V."/>
        </authorList>
    </citation>
    <scope>NUCLEOTIDE SEQUENCE [LARGE SCALE GENOMIC DNA]</scope>
    <source>
        <strain evidence="3">ATCC 20476 / IMI 206040</strain>
    </source>
</reference>